<organism evidence="1 2">
    <name type="scientific">Thelohanellus kitauei</name>
    <name type="common">Myxosporean</name>
    <dbReference type="NCBI Taxonomy" id="669202"/>
    <lineage>
        <taxon>Eukaryota</taxon>
        <taxon>Metazoa</taxon>
        <taxon>Cnidaria</taxon>
        <taxon>Myxozoa</taxon>
        <taxon>Myxosporea</taxon>
        <taxon>Bivalvulida</taxon>
        <taxon>Platysporina</taxon>
        <taxon>Myxobolidae</taxon>
        <taxon>Thelohanellus</taxon>
    </lineage>
</organism>
<gene>
    <name evidence="1" type="ORF">RF11_00424</name>
</gene>
<comment type="caution">
    <text evidence="1">The sequence shown here is derived from an EMBL/GenBank/DDBJ whole genome shotgun (WGS) entry which is preliminary data.</text>
</comment>
<dbReference type="Gene3D" id="3.60.21.10">
    <property type="match status" value="1"/>
</dbReference>
<name>A0A0C2IW02_THEKT</name>
<evidence type="ECO:0000313" key="2">
    <source>
        <dbReference type="Proteomes" id="UP000031668"/>
    </source>
</evidence>
<protein>
    <recommendedName>
        <fullName evidence="3">Metallophosphoesterase 1</fullName>
    </recommendedName>
</protein>
<dbReference type="Proteomes" id="UP000031668">
    <property type="component" value="Unassembled WGS sequence"/>
</dbReference>
<dbReference type="InterPro" id="IPR029052">
    <property type="entry name" value="Metallo-depent_PP-like"/>
</dbReference>
<sequence>MRVYNFIQSKAVLTSIWILCVVITRAQKRLVLREPRLNVVVVGDIGVPESMSEVKRRVMETIRKEHDILPFNLGINLGANVYRSHSQKNDFDTLQDVFTSSFPPRLFKFDFLSVLGRVDYDCDLATQLQYYQYDSRFHMPDRNFYYGFC</sequence>
<evidence type="ECO:0008006" key="3">
    <source>
        <dbReference type="Google" id="ProtNLM"/>
    </source>
</evidence>
<dbReference type="OrthoDB" id="411211at2759"/>
<proteinExistence type="predicted"/>
<reference evidence="1 2" key="1">
    <citation type="journal article" date="2014" name="Genome Biol. Evol.">
        <title>The genome of the myxosporean Thelohanellus kitauei shows adaptations to nutrient acquisition within its fish host.</title>
        <authorList>
            <person name="Yang Y."/>
            <person name="Xiong J."/>
            <person name="Zhou Z."/>
            <person name="Huo F."/>
            <person name="Miao W."/>
            <person name="Ran C."/>
            <person name="Liu Y."/>
            <person name="Zhang J."/>
            <person name="Feng J."/>
            <person name="Wang M."/>
            <person name="Wang M."/>
            <person name="Wang L."/>
            <person name="Yao B."/>
        </authorList>
    </citation>
    <scope>NUCLEOTIDE SEQUENCE [LARGE SCALE GENOMIC DNA]</scope>
    <source>
        <strain evidence="1">Wuqing</strain>
    </source>
</reference>
<evidence type="ECO:0000313" key="1">
    <source>
        <dbReference type="EMBL" id="KII69544.1"/>
    </source>
</evidence>
<keyword evidence="2" id="KW-1185">Reference proteome</keyword>
<dbReference type="AlphaFoldDB" id="A0A0C2IW02"/>
<accession>A0A0C2IW02</accession>
<dbReference type="EMBL" id="JWZT01002382">
    <property type="protein sequence ID" value="KII69544.1"/>
    <property type="molecule type" value="Genomic_DNA"/>
</dbReference>